<evidence type="ECO:0000313" key="2">
    <source>
        <dbReference type="EMBL" id="QHJ11585.1"/>
    </source>
</evidence>
<dbReference type="AlphaFoldDB" id="A0A857JHT8"/>
<keyword evidence="1" id="KW-0732">Signal</keyword>
<gene>
    <name evidence="2" type="ORF">FX988_01819</name>
</gene>
<dbReference type="EMBL" id="CP047656">
    <property type="protein sequence ID" value="QHJ11585.1"/>
    <property type="molecule type" value="Genomic_DNA"/>
</dbReference>
<protein>
    <recommendedName>
        <fullName evidence="4">PsbP C-terminal domain-containing protein</fullName>
    </recommendedName>
</protein>
<name>A0A857JHT8_9ALTE</name>
<accession>A0A857JHT8</accession>
<dbReference type="RefSeq" id="WP_160179301.1">
    <property type="nucleotide sequence ID" value="NZ_CP047656.1"/>
</dbReference>
<keyword evidence="3" id="KW-1185">Reference proteome</keyword>
<reference evidence="2 3" key="1">
    <citation type="submission" date="2019-12" db="EMBL/GenBank/DDBJ databases">
        <title>Genome sequencing and assembly of endphytes of Porphyra tenera.</title>
        <authorList>
            <person name="Park J.M."/>
            <person name="Shin R."/>
            <person name="Jo S.H."/>
        </authorList>
    </citation>
    <scope>NUCLEOTIDE SEQUENCE [LARGE SCALE GENOMIC DNA]</scope>
    <source>
        <strain evidence="2 3">GPM4</strain>
    </source>
</reference>
<dbReference type="Gene3D" id="3.40.1000.10">
    <property type="entry name" value="Mog1/PsbP, alpha/beta/alpha sandwich"/>
    <property type="match status" value="1"/>
</dbReference>
<evidence type="ECO:0008006" key="4">
    <source>
        <dbReference type="Google" id="ProtNLM"/>
    </source>
</evidence>
<dbReference type="OrthoDB" id="9981052at2"/>
<organism evidence="2 3">
    <name type="scientific">Paraglaciecola mesophila</name>
    <dbReference type="NCBI Taxonomy" id="197222"/>
    <lineage>
        <taxon>Bacteria</taxon>
        <taxon>Pseudomonadati</taxon>
        <taxon>Pseudomonadota</taxon>
        <taxon>Gammaproteobacteria</taxon>
        <taxon>Alteromonadales</taxon>
        <taxon>Alteromonadaceae</taxon>
        <taxon>Paraglaciecola</taxon>
    </lineage>
</organism>
<dbReference type="KEGG" id="pmes:FX988_01819"/>
<feature type="chain" id="PRO_5032773315" description="PsbP C-terminal domain-containing protein" evidence="1">
    <location>
        <begin position="19"/>
        <end position="164"/>
    </location>
</feature>
<evidence type="ECO:0000256" key="1">
    <source>
        <dbReference type="SAM" id="SignalP"/>
    </source>
</evidence>
<evidence type="ECO:0000313" key="3">
    <source>
        <dbReference type="Proteomes" id="UP000464524"/>
    </source>
</evidence>
<sequence length="164" mass="18880">MKTIVLIISLILTFSVSAGDTMRVPYPQLTNLSIEAPSDWIVYENRIFGIEPKNRDIDVAGTVYRATDNTLNNFMQNKHESILSKMKWYKPVGEATVIKNGSYNGYIQEYSGIWPDEKVPTRYVVTAFEVQGYFLSLTFTGLEQKIELYRPIIKEIYSSIEFKD</sequence>
<dbReference type="Proteomes" id="UP000464524">
    <property type="component" value="Chromosome"/>
</dbReference>
<proteinExistence type="predicted"/>
<feature type="signal peptide" evidence="1">
    <location>
        <begin position="1"/>
        <end position="18"/>
    </location>
</feature>